<reference evidence="2 3" key="1">
    <citation type="submission" date="2020-01" db="EMBL/GenBank/DDBJ databases">
        <title>Draft genome sequence of Aspergillus udagawae IFM 46972.</title>
        <authorList>
            <person name="Takahashi H."/>
            <person name="Yaguchi T."/>
        </authorList>
    </citation>
    <scope>NUCLEOTIDE SEQUENCE [LARGE SCALE GENOMIC DNA]</scope>
    <source>
        <strain evidence="2 3">IFM 46972</strain>
    </source>
</reference>
<dbReference type="EMBL" id="BLKC01000071">
    <property type="protein sequence ID" value="GFF47827.1"/>
    <property type="molecule type" value="Genomic_DNA"/>
</dbReference>
<protein>
    <submittedName>
        <fullName evidence="2">Uncharacterized protein</fullName>
    </submittedName>
</protein>
<evidence type="ECO:0000256" key="1">
    <source>
        <dbReference type="SAM" id="MobiDB-lite"/>
    </source>
</evidence>
<dbReference type="Proteomes" id="UP000465221">
    <property type="component" value="Unassembled WGS sequence"/>
</dbReference>
<comment type="caution">
    <text evidence="2">The sequence shown here is derived from an EMBL/GenBank/DDBJ whole genome shotgun (WGS) entry which is preliminary data.</text>
</comment>
<name>A0A8H3S2K4_9EURO</name>
<evidence type="ECO:0000313" key="3">
    <source>
        <dbReference type="Proteomes" id="UP000465221"/>
    </source>
</evidence>
<dbReference type="AlphaFoldDB" id="A0A8H3S2K4"/>
<gene>
    <name evidence="2" type="ORF">IFM46972_08399</name>
</gene>
<sequence>MAPAMSFSMGPSWVHESPFCTVERDARHERGAPSLKECAMEQLLSDQRDLTPELFHHIPWRMASRLWDHLGKRAVLPEICCAVNNAESNATVFSQRRTLYMWKLFATVYPAQFRDVAKYRSMKVKWPEMPLREYWSIVKSDSLSWRLVLTLTSSFGRVPELVEIANIKNLVALEIATPLQVMPMSDSSELRMAGLNDRIARTWSELAETSGAFTHFRVLRLYSQPDLSPVGIRYLSTLPGLCLIIAHGCPNLKSCLQGESLDKDRWGVTAIPQFVVKDSNQLEVSEPLTLYECYQKSFHASSEGHAIEEGTLRGTPVLDFRVVPEGSQGLGRRGNNSSTIYFQRRTASGSRPPEPPLKKVKMADQSPEQTSRRRAGSRKPVMRKGNPRDIGDVLGDFL</sequence>
<feature type="compositionally biased region" description="Polar residues" evidence="1">
    <location>
        <begin position="334"/>
        <end position="349"/>
    </location>
</feature>
<feature type="region of interest" description="Disordered" evidence="1">
    <location>
        <begin position="325"/>
        <end position="398"/>
    </location>
</feature>
<evidence type="ECO:0000313" key="2">
    <source>
        <dbReference type="EMBL" id="GFF47827.1"/>
    </source>
</evidence>
<organism evidence="2 3">
    <name type="scientific">Aspergillus udagawae</name>
    <dbReference type="NCBI Taxonomy" id="91492"/>
    <lineage>
        <taxon>Eukaryota</taxon>
        <taxon>Fungi</taxon>
        <taxon>Dikarya</taxon>
        <taxon>Ascomycota</taxon>
        <taxon>Pezizomycotina</taxon>
        <taxon>Eurotiomycetes</taxon>
        <taxon>Eurotiomycetidae</taxon>
        <taxon>Eurotiales</taxon>
        <taxon>Aspergillaceae</taxon>
        <taxon>Aspergillus</taxon>
        <taxon>Aspergillus subgen. Fumigati</taxon>
    </lineage>
</organism>
<proteinExistence type="predicted"/>
<feature type="compositionally biased region" description="Basic residues" evidence="1">
    <location>
        <begin position="372"/>
        <end position="382"/>
    </location>
</feature>
<accession>A0A8H3S2K4</accession>